<dbReference type="Proteomes" id="UP001186944">
    <property type="component" value="Unassembled WGS sequence"/>
</dbReference>
<name>A0AA89C0M9_PINIB</name>
<accession>A0AA89C0M9</accession>
<evidence type="ECO:0000256" key="2">
    <source>
        <dbReference type="SAM" id="MobiDB-lite"/>
    </source>
</evidence>
<comment type="similarity">
    <text evidence="1">Belongs to the dynein light chain Tctex-type family.</text>
</comment>
<feature type="compositionally biased region" description="Polar residues" evidence="2">
    <location>
        <begin position="1"/>
        <end position="17"/>
    </location>
</feature>
<dbReference type="PANTHER" id="PTHR21255:SF23">
    <property type="entry name" value="DYNEIN LIGHT CHAIN"/>
    <property type="match status" value="1"/>
</dbReference>
<dbReference type="Gene3D" id="3.30.1140.40">
    <property type="entry name" value="Tctex-1"/>
    <property type="match status" value="1"/>
</dbReference>
<dbReference type="PANTHER" id="PTHR21255">
    <property type="entry name" value="T-COMPLEX-ASSOCIATED-TESTIS-EXPRESSED 1/ DYNEIN LIGHT CHAIN"/>
    <property type="match status" value="1"/>
</dbReference>
<evidence type="ECO:0000313" key="4">
    <source>
        <dbReference type="Proteomes" id="UP001186944"/>
    </source>
</evidence>
<feature type="region of interest" description="Disordered" evidence="2">
    <location>
        <begin position="1"/>
        <end position="43"/>
    </location>
</feature>
<organism evidence="3 4">
    <name type="scientific">Pinctada imbricata</name>
    <name type="common">Atlantic pearl-oyster</name>
    <name type="synonym">Pinctada martensii</name>
    <dbReference type="NCBI Taxonomy" id="66713"/>
    <lineage>
        <taxon>Eukaryota</taxon>
        <taxon>Metazoa</taxon>
        <taxon>Spiralia</taxon>
        <taxon>Lophotrochozoa</taxon>
        <taxon>Mollusca</taxon>
        <taxon>Bivalvia</taxon>
        <taxon>Autobranchia</taxon>
        <taxon>Pteriomorphia</taxon>
        <taxon>Pterioida</taxon>
        <taxon>Pterioidea</taxon>
        <taxon>Pteriidae</taxon>
        <taxon>Pinctada</taxon>
    </lineage>
</organism>
<protein>
    <submittedName>
        <fullName evidence="3">Uncharacterized protein</fullName>
    </submittedName>
</protein>
<dbReference type="GO" id="GO:0045505">
    <property type="term" value="F:dynein intermediate chain binding"/>
    <property type="evidence" value="ECO:0007669"/>
    <property type="project" value="TreeGrafter"/>
</dbReference>
<evidence type="ECO:0000256" key="1">
    <source>
        <dbReference type="ARBA" id="ARBA00005361"/>
    </source>
</evidence>
<dbReference type="GO" id="GO:0005737">
    <property type="term" value="C:cytoplasm"/>
    <property type="evidence" value="ECO:0007669"/>
    <property type="project" value="TreeGrafter"/>
</dbReference>
<gene>
    <name evidence="3" type="ORF">FSP39_006255</name>
</gene>
<dbReference type="Pfam" id="PF03645">
    <property type="entry name" value="Tctex-1"/>
    <property type="match status" value="1"/>
</dbReference>
<keyword evidence="4" id="KW-1185">Reference proteome</keyword>
<reference evidence="3" key="1">
    <citation type="submission" date="2019-08" db="EMBL/GenBank/DDBJ databases">
        <title>The improved chromosome-level genome for the pearl oyster Pinctada fucata martensii using PacBio sequencing and Hi-C.</title>
        <authorList>
            <person name="Zheng Z."/>
        </authorList>
    </citation>
    <scope>NUCLEOTIDE SEQUENCE</scope>
    <source>
        <strain evidence="3">ZZ-2019</strain>
        <tissue evidence="3">Adductor muscle</tissue>
    </source>
</reference>
<dbReference type="GO" id="GO:0005868">
    <property type="term" value="C:cytoplasmic dynein complex"/>
    <property type="evidence" value="ECO:0007669"/>
    <property type="project" value="TreeGrafter"/>
</dbReference>
<proteinExistence type="inferred from homology"/>
<sequence>MSRRLSNQTRSDATTPGQRRPRGSIANARFATTGKSDKRGDLTDTTGLLEITSLGTDPSDNNATRRGMRMENTYKLEPDDDRVFRVGTVEKTTENILAEHLKDETYDPLRCRELSQKLASTILERVKVMGYKRYKIITNVSIGSLKEKPGMQFGSRCLWNKNTDNFVSVKYSNNSIFAVAMIYGLYFE</sequence>
<dbReference type="EMBL" id="VSWD01000008">
    <property type="protein sequence ID" value="KAK3094788.1"/>
    <property type="molecule type" value="Genomic_DNA"/>
</dbReference>
<dbReference type="InterPro" id="IPR038586">
    <property type="entry name" value="Tctex-1-like_sf"/>
</dbReference>
<evidence type="ECO:0000313" key="3">
    <source>
        <dbReference type="EMBL" id="KAK3094788.1"/>
    </source>
</evidence>
<dbReference type="GO" id="GO:0007018">
    <property type="term" value="P:microtubule-based movement"/>
    <property type="evidence" value="ECO:0007669"/>
    <property type="project" value="TreeGrafter"/>
</dbReference>
<comment type="caution">
    <text evidence="3">The sequence shown here is derived from an EMBL/GenBank/DDBJ whole genome shotgun (WGS) entry which is preliminary data.</text>
</comment>
<dbReference type="CDD" id="cd21451">
    <property type="entry name" value="DLC-like_TCTEX1D"/>
    <property type="match status" value="1"/>
</dbReference>
<dbReference type="AlphaFoldDB" id="A0AA89C0M9"/>
<dbReference type="InterPro" id="IPR005334">
    <property type="entry name" value="Tctex-1-like"/>
</dbReference>